<dbReference type="Proteomes" id="UP000827872">
    <property type="component" value="Linkage Group LG09"/>
</dbReference>
<protein>
    <submittedName>
        <fullName evidence="1">Uncharacterized protein</fullName>
    </submittedName>
</protein>
<evidence type="ECO:0000313" key="2">
    <source>
        <dbReference type="Proteomes" id="UP000827872"/>
    </source>
</evidence>
<proteinExistence type="predicted"/>
<sequence length="1087" mass="119777">MAQGVIAMQLDLLTIHVALKVIVFAIETMLGHSAINVLLVITAIPVACLVSVQPVAPTMTHAIQQPGSVNVDQELRVNSVSSECDPAGTLDSYSGYCQCLQNVEGPTCSICKPLYWNLARENPDGCVECQCAADGTLSGVGECQQVDGSCYCKPNVCGDSCDTCEDGYYGLEGRNYFGCQGCQCDVGGSKSHVCSDQSGACQCRRHIVGKSCNEPEKNYYFPDLHHLKFEIEDGTTPSGRRIRFGYDPQEFPGFSWRGYAQMSSIQNEVKITLNVEKSNRYLFHVILRYINPGIAVVSGHIIAYQFRLQTGTAQTKDIMFMPSREPALVTVPGKNFPDPFSLVPGTWIFKIMVGEGVLLDYLVLLPSDYYEASILQLPVTEPCTYTSHAAIDNCLEYKHLPLERFSCVLGSEVTYFLHRGEYRKVVFHQPTSQHPMMSHISGQEVDLNIRLNVLQVSQYVVVLEYVNEHDQVYVADVKINDPEEVTEAKVYIYSCKYSFPCRSVVVDAMNRVAVYDLLADAKLHLHASSIDFFLHKICIIPVEGFSLEYVEPKVHCVAAYGPTPGSSASCIPSQDETPPVALVLDAQRDGKIVEGGNNVVYQDSASSPLLSSHLASGVILTSSQNQITLSSRVTQLGRYVLIVHFYQPESPMFPVPVIVDAGRIWSGSFNASFCPLTTGCRDLVMAENQIELDISQYEFSVTLKIPYGKMLALERVLVIPAESYSYILLHKDTVDKSLAFINQCGGNSYHINPLTSSEFCKNSARSLVAAYNNGALPCNCHRNGATSLTCNPAGGQCSCKPNIIGRRCTKCQTSYYGFPFCKPCTCGRRLCDDVTGKCICPPQTVKPRCEFVDMRDWRLEEMDGTDVPIIFNPSSNSVVADVQELPPSVQNLYWVAPPSYLGEKLSSYGGYLSYQVKTFGLPSEGMTLLEKRPDVLLIGKQLKIIYVDPNNPSPGRQYYGSVRLVERNFRHENTNKPVSREELMTILSRLDGLHIRGLHFTESQRLTLGEVGLEEATGTGTGNIAYSVETCSCPVQYVGSCCFLEEGERAGGCLAMASSYNANDRLYWAYLPPKLSCTAAEGGSEAT</sequence>
<evidence type="ECO:0000313" key="1">
    <source>
        <dbReference type="EMBL" id="KAH8003324.1"/>
    </source>
</evidence>
<reference evidence="1" key="1">
    <citation type="submission" date="2021-08" db="EMBL/GenBank/DDBJ databases">
        <title>The first chromosome-level gecko genome reveals the dynamic sex chromosomes of Neotropical dwarf geckos (Sphaerodactylidae: Sphaerodactylus).</title>
        <authorList>
            <person name="Pinto B.J."/>
            <person name="Keating S.E."/>
            <person name="Gamble T."/>
        </authorList>
    </citation>
    <scope>NUCLEOTIDE SEQUENCE</scope>
    <source>
        <strain evidence="1">TG3544</strain>
    </source>
</reference>
<dbReference type="EMBL" id="CM037622">
    <property type="protein sequence ID" value="KAH8003324.1"/>
    <property type="molecule type" value="Genomic_DNA"/>
</dbReference>
<organism evidence="1 2">
    <name type="scientific">Sphaerodactylus townsendi</name>
    <dbReference type="NCBI Taxonomy" id="933632"/>
    <lineage>
        <taxon>Eukaryota</taxon>
        <taxon>Metazoa</taxon>
        <taxon>Chordata</taxon>
        <taxon>Craniata</taxon>
        <taxon>Vertebrata</taxon>
        <taxon>Euteleostomi</taxon>
        <taxon>Lepidosauria</taxon>
        <taxon>Squamata</taxon>
        <taxon>Bifurcata</taxon>
        <taxon>Gekkota</taxon>
        <taxon>Sphaerodactylidae</taxon>
        <taxon>Sphaerodactylus</taxon>
    </lineage>
</organism>
<keyword evidence="2" id="KW-1185">Reference proteome</keyword>
<name>A0ACB8FDQ0_9SAUR</name>
<comment type="caution">
    <text evidence="1">The sequence shown here is derived from an EMBL/GenBank/DDBJ whole genome shotgun (WGS) entry which is preliminary data.</text>
</comment>
<gene>
    <name evidence="1" type="ORF">K3G42_016753</name>
</gene>
<accession>A0ACB8FDQ0</accession>